<proteinExistence type="predicted"/>
<dbReference type="Pfam" id="PF07903">
    <property type="entry name" value="PaRep2a"/>
    <property type="match status" value="1"/>
</dbReference>
<dbReference type="RefSeq" id="WP_011008120.1">
    <property type="nucleotide sequence ID" value="NZ_DUJP01000005.1"/>
</dbReference>
<organism evidence="1 2">
    <name type="scientific">Pyrobaculum aerophilum</name>
    <dbReference type="NCBI Taxonomy" id="13773"/>
    <lineage>
        <taxon>Archaea</taxon>
        <taxon>Thermoproteota</taxon>
        <taxon>Thermoprotei</taxon>
        <taxon>Thermoproteales</taxon>
        <taxon>Thermoproteaceae</taxon>
        <taxon>Pyrobaculum</taxon>
    </lineage>
</organism>
<evidence type="ECO:0000313" key="1">
    <source>
        <dbReference type="EMBL" id="HII45995.1"/>
    </source>
</evidence>
<gene>
    <name evidence="1" type="ORF">HA333_00570</name>
</gene>
<accession>A0A832SZB7</accession>
<dbReference type="Proteomes" id="UP000651120">
    <property type="component" value="Unassembled WGS sequence"/>
</dbReference>
<reference evidence="1" key="1">
    <citation type="journal article" date="2020" name="bioRxiv">
        <title>A rank-normalized archaeal taxonomy based on genome phylogeny resolves widespread incomplete and uneven classifications.</title>
        <authorList>
            <person name="Rinke C."/>
            <person name="Chuvochina M."/>
            <person name="Mussig A.J."/>
            <person name="Chaumeil P.-A."/>
            <person name="Waite D.W."/>
            <person name="Whitman W.B."/>
            <person name="Parks D.H."/>
            <person name="Hugenholtz P."/>
        </authorList>
    </citation>
    <scope>NUCLEOTIDE SEQUENCE</scope>
    <source>
        <strain evidence="1">UBA8839</strain>
    </source>
</reference>
<dbReference type="AlphaFoldDB" id="A0A832SZB7"/>
<dbReference type="InterPro" id="IPR012490">
    <property type="entry name" value="PaRep2a"/>
</dbReference>
<protein>
    <submittedName>
        <fullName evidence="1">PaRep2a protein</fullName>
    </submittedName>
</protein>
<evidence type="ECO:0000313" key="2">
    <source>
        <dbReference type="Proteomes" id="UP000651120"/>
    </source>
</evidence>
<sequence>MEAVSVKECIRVKLPEAFELPRRFGVSWGCLTQGAFRGVDAVVAEGKGRGVYFRYVLPYDANAKRYMAEYGQRERREGYGISPTLAEALYELAERHEVEVVIEKTQYKTYYYAVVDGVKIDGRLCYRESLRDCVNKVVRWVKEEKKWRESLRLLRIREEVLNAVAEWYFRCFGETANQLKVAKRLEEYHTLCQMRSAAKREFGVAPTERALRRAFWWDGEWGGRALSCFVTEREAVCRWGGAKWKFTVRAGTDGVYIKPESPLYQEWIKAAHRGNDS</sequence>
<name>A0A832SZB7_9CREN</name>
<dbReference type="GeneID" id="1465896"/>
<dbReference type="EMBL" id="DUJP01000005">
    <property type="protein sequence ID" value="HII45995.1"/>
    <property type="molecule type" value="Genomic_DNA"/>
</dbReference>
<comment type="caution">
    <text evidence="1">The sequence shown here is derived from an EMBL/GenBank/DDBJ whole genome shotgun (WGS) entry which is preliminary data.</text>
</comment>